<evidence type="ECO:0000313" key="5">
    <source>
        <dbReference type="EMBL" id="MCS0495807.1"/>
    </source>
</evidence>
<dbReference type="Proteomes" id="UP001151088">
    <property type="component" value="Unassembled WGS sequence"/>
</dbReference>
<proteinExistence type="predicted"/>
<dbReference type="Pfam" id="PF08125">
    <property type="entry name" value="Mannitol_dh_C"/>
    <property type="match status" value="1"/>
</dbReference>
<protein>
    <submittedName>
        <fullName evidence="5">Mannitol dehydrogenase family protein</fullName>
    </submittedName>
</protein>
<dbReference type="PRINTS" id="PR00084">
    <property type="entry name" value="MTLDHDRGNASE"/>
</dbReference>
<feature type="domain" description="Mannitol dehydrogenase N-terminal" evidence="3">
    <location>
        <begin position="29"/>
        <end position="273"/>
    </location>
</feature>
<name>A0A9X2PBM5_9HYPH</name>
<organism evidence="5 6">
    <name type="scientific">Ancylobacter mangrovi</name>
    <dbReference type="NCBI Taxonomy" id="2972472"/>
    <lineage>
        <taxon>Bacteria</taxon>
        <taxon>Pseudomonadati</taxon>
        <taxon>Pseudomonadota</taxon>
        <taxon>Alphaproteobacteria</taxon>
        <taxon>Hyphomicrobiales</taxon>
        <taxon>Xanthobacteraceae</taxon>
        <taxon>Ancylobacter</taxon>
    </lineage>
</organism>
<dbReference type="InterPro" id="IPR000669">
    <property type="entry name" value="Mannitol_DH"/>
</dbReference>
<evidence type="ECO:0000259" key="4">
    <source>
        <dbReference type="Pfam" id="PF08125"/>
    </source>
</evidence>
<gene>
    <name evidence="5" type="ORF">NVS89_11905</name>
</gene>
<reference evidence="5" key="1">
    <citation type="submission" date="2022-08" db="EMBL/GenBank/DDBJ databases">
        <authorList>
            <person name="Li F."/>
        </authorList>
    </citation>
    <scope>NUCLEOTIDE SEQUENCE</scope>
    <source>
        <strain evidence="5">MQZ15Z-1</strain>
    </source>
</reference>
<accession>A0A9X2PBM5</accession>
<dbReference type="RefSeq" id="WP_258732966.1">
    <property type="nucleotide sequence ID" value="NZ_JANTHZ010000004.1"/>
</dbReference>
<dbReference type="SUPFAM" id="SSF48179">
    <property type="entry name" value="6-phosphogluconate dehydrogenase C-terminal domain-like"/>
    <property type="match status" value="1"/>
</dbReference>
<evidence type="ECO:0000259" key="3">
    <source>
        <dbReference type="Pfam" id="PF01232"/>
    </source>
</evidence>
<feature type="domain" description="Mannitol dehydrogenase C-terminal" evidence="4">
    <location>
        <begin position="282"/>
        <end position="439"/>
    </location>
</feature>
<dbReference type="PROSITE" id="PS00974">
    <property type="entry name" value="MANNITOL_DHGENASE"/>
    <property type="match status" value="1"/>
</dbReference>
<keyword evidence="6" id="KW-1185">Reference proteome</keyword>
<dbReference type="GO" id="GO:0016616">
    <property type="term" value="F:oxidoreductase activity, acting on the CH-OH group of donors, NAD or NADP as acceptor"/>
    <property type="evidence" value="ECO:0007669"/>
    <property type="project" value="TreeGrafter"/>
</dbReference>
<dbReference type="Pfam" id="PF01232">
    <property type="entry name" value="Mannitol_dh"/>
    <property type="match status" value="1"/>
</dbReference>
<keyword evidence="1" id="KW-0560">Oxidoreductase</keyword>
<dbReference type="Gene3D" id="1.10.1040.10">
    <property type="entry name" value="N-(1-d-carboxylethyl)-l-norvaline Dehydrogenase, domain 2"/>
    <property type="match status" value="1"/>
</dbReference>
<dbReference type="GO" id="GO:0019594">
    <property type="term" value="P:mannitol metabolic process"/>
    <property type="evidence" value="ECO:0007669"/>
    <property type="project" value="InterPro"/>
</dbReference>
<dbReference type="PANTHER" id="PTHR43362:SF1">
    <property type="entry name" value="MANNITOL DEHYDROGENASE 2-RELATED"/>
    <property type="match status" value="1"/>
</dbReference>
<comment type="caution">
    <text evidence="5">The sequence shown here is derived from an EMBL/GenBank/DDBJ whole genome shotgun (WGS) entry which is preliminary data.</text>
</comment>
<keyword evidence="2" id="KW-0520">NAD</keyword>
<dbReference type="EMBL" id="JANTHZ010000004">
    <property type="protein sequence ID" value="MCS0495807.1"/>
    <property type="molecule type" value="Genomic_DNA"/>
</dbReference>
<dbReference type="InterPro" id="IPR036291">
    <property type="entry name" value="NAD(P)-bd_dom_sf"/>
</dbReference>
<dbReference type="InterPro" id="IPR013118">
    <property type="entry name" value="Mannitol_DH_C"/>
</dbReference>
<dbReference type="InterPro" id="IPR008927">
    <property type="entry name" value="6-PGluconate_DH-like_C_sf"/>
</dbReference>
<dbReference type="InterPro" id="IPR013328">
    <property type="entry name" value="6PGD_dom2"/>
</dbReference>
<evidence type="ECO:0000256" key="1">
    <source>
        <dbReference type="ARBA" id="ARBA00023002"/>
    </source>
</evidence>
<evidence type="ECO:0000256" key="2">
    <source>
        <dbReference type="ARBA" id="ARBA00023027"/>
    </source>
</evidence>
<dbReference type="InterPro" id="IPR013131">
    <property type="entry name" value="Mannitol_DH_N"/>
</dbReference>
<dbReference type="InterPro" id="IPR050988">
    <property type="entry name" value="Mannitol_DH/Oxidoreductase"/>
</dbReference>
<dbReference type="Gene3D" id="3.40.50.720">
    <property type="entry name" value="NAD(P)-binding Rossmann-like Domain"/>
    <property type="match status" value="1"/>
</dbReference>
<evidence type="ECO:0000313" key="6">
    <source>
        <dbReference type="Proteomes" id="UP001151088"/>
    </source>
</evidence>
<dbReference type="AlphaFoldDB" id="A0A9X2PBM5"/>
<dbReference type="PANTHER" id="PTHR43362">
    <property type="entry name" value="MANNITOL DEHYDROGENASE DSF1-RELATED"/>
    <property type="match status" value="1"/>
</dbReference>
<dbReference type="SUPFAM" id="SSF51735">
    <property type="entry name" value="NAD(P)-binding Rossmann-fold domains"/>
    <property type="match status" value="1"/>
</dbReference>
<sequence length="494" mass="51990">MSAPRLARPDMVREPALRPAYDPAAHGVGIVHIGAGAFHRAHQAAYTDAALAEAGGDWRITGVSLRSREVAEALNPQNGLYTLLERGAEGTQARVIGALAGILAADPAATLEAMCDPAVKIVTITVTEKGYGIDRATRGPDRTHPAVAADLAAPEAPAGVLGLLVAALARRRAAGIAPFTVLSCDNLPENGALLRDGVVGFARLVAPELAEWIAAEIAFPSSMVDRITPAPTAQTLVDAERLTGCTDLAAIETEPFHQWVIEDRFPAGRPAWEAGGALFVADVTPYERMKLTMLNGSHSMLAYAGFLAGHRYVRDVMADAALAGLVQRHLAAAAAVLPALEGIDLRAYAEALATRFANPAIAHETYQIAMDGTEKLPQRLLNPAVCAEEAGLPLRPFAFAVAAWMRYCLGECDAGETYALRDPREAEIKAALTDHGRDPGAISLALHGLPGLFPEALKSSASWRAEVEDALSAMLAEGMKGAIGRELARLEPAG</sequence>
<dbReference type="InterPro" id="IPR023027">
    <property type="entry name" value="Mannitol_DH_CS"/>
</dbReference>